<dbReference type="RefSeq" id="WP_095043141.1">
    <property type="nucleotide sequence ID" value="NZ_LN890655.1"/>
</dbReference>
<proteinExistence type="predicted"/>
<dbReference type="Proteomes" id="UP000215027">
    <property type="component" value="Chromosome I"/>
</dbReference>
<evidence type="ECO:0000313" key="2">
    <source>
        <dbReference type="Proteomes" id="UP000215027"/>
    </source>
</evidence>
<dbReference type="EMBL" id="LN890655">
    <property type="protein sequence ID" value="CUS03690.2"/>
    <property type="molecule type" value="Genomic_DNA"/>
</dbReference>
<reference evidence="1" key="1">
    <citation type="submission" date="2016-01" db="EMBL/GenBank/DDBJ databases">
        <authorList>
            <person name="Mcilroy J.S."/>
            <person name="Karst M S."/>
            <person name="Albertsen M."/>
        </authorList>
    </citation>
    <scope>NUCLEOTIDE SEQUENCE</scope>
    <source>
        <strain evidence="1">Cfx-K</strain>
    </source>
</reference>
<sequence>MDETRPPTEQPEETTADPPAAVQWMMQQAAAGLSAASLPGALDERLAAAPQPTEATLAARQQRVADALRANDRLTAGLPDDAATALLDLGLAMAGQVVADTAELDDAAAEDVLQPRARAVRRLMMAATEAATLPTPPADAVAEWTRQAAVALGDHFAPPDPAAERALADAWRAAGQPTGRIAALRRFIEEHSHR</sequence>
<accession>A0A160T4W0</accession>
<keyword evidence="2" id="KW-1185">Reference proteome</keyword>
<name>A0A160T4W0_9CHLR</name>
<organism evidence="1 2">
    <name type="scientific">Candidatus Promineifilum breve</name>
    <dbReference type="NCBI Taxonomy" id="1806508"/>
    <lineage>
        <taxon>Bacteria</taxon>
        <taxon>Bacillati</taxon>
        <taxon>Chloroflexota</taxon>
        <taxon>Ardenticatenia</taxon>
        <taxon>Candidatus Promineifilales</taxon>
        <taxon>Candidatus Promineifilaceae</taxon>
        <taxon>Candidatus Promineifilum</taxon>
    </lineage>
</organism>
<gene>
    <name evidence="1" type="ORF">CFX0092_A1812</name>
</gene>
<evidence type="ECO:0000313" key="1">
    <source>
        <dbReference type="EMBL" id="CUS03690.2"/>
    </source>
</evidence>
<dbReference type="AlphaFoldDB" id="A0A160T4W0"/>
<protein>
    <submittedName>
        <fullName evidence="1">Uncharacterized protein</fullName>
    </submittedName>
</protein>
<dbReference type="KEGG" id="pbf:CFX0092_A1812"/>